<sequence>MNWVAWKMLTGDRAKYFGTVFGVAFGVLLIAQQTSIFVSLMRRTASTVLNVRDAQVWVMDPNMQNTDEVKPLSESDLSRVRGVPGVKWGVRFFRQLTRIRNLDTGEFRQVILLGVDDTTLVGAPVKLHNGNLAALRQPDAVLIDKAGYEYLFGAGELVRLGQTLEMNDHRAVLVGICDVNSPFETFPIVYARYSQAVQFVAQERKVMSFVLAEPEDGVSAEALCQRIETQTGLMAKTRDQMLWWQVGYYLRNTGIPINFGITIALGFIVGTAIAGQTFYLFTIENIKQFGALKAMGVTNLGLSGMVLLQATVVGLIGYGLGIGMAAAFFEATKNMTHLAGFYMPWQVAAIAAAAVGVIIVLASLISLRRVWVLEPGIVFR</sequence>
<dbReference type="PANTHER" id="PTHR43738">
    <property type="entry name" value="ABC TRANSPORTER, MEMBRANE PROTEIN"/>
    <property type="match status" value="1"/>
</dbReference>
<proteinExistence type="predicted"/>
<keyword evidence="4 7" id="KW-0812">Transmembrane</keyword>
<dbReference type="EMBL" id="DSOK01000333">
    <property type="protein sequence ID" value="HEN16161.1"/>
    <property type="molecule type" value="Genomic_DNA"/>
</dbReference>
<dbReference type="AlphaFoldDB" id="A0A7C2K229"/>
<evidence type="ECO:0000256" key="6">
    <source>
        <dbReference type="ARBA" id="ARBA00023136"/>
    </source>
</evidence>
<dbReference type="InterPro" id="IPR003838">
    <property type="entry name" value="ABC3_permease_C"/>
</dbReference>
<accession>A0A7C2K229</accession>
<evidence type="ECO:0000259" key="9">
    <source>
        <dbReference type="Pfam" id="PF12704"/>
    </source>
</evidence>
<name>A0A7C2K229_9PLAN</name>
<comment type="subcellular location">
    <subcellularLocation>
        <location evidence="1">Cell membrane</location>
        <topology evidence="1">Multi-pass membrane protein</topology>
    </subcellularLocation>
</comment>
<feature type="transmembrane region" description="Helical" evidence="7">
    <location>
        <begin position="341"/>
        <end position="365"/>
    </location>
</feature>
<organism evidence="10">
    <name type="scientific">Schlesneria paludicola</name>
    <dbReference type="NCBI Taxonomy" id="360056"/>
    <lineage>
        <taxon>Bacteria</taxon>
        <taxon>Pseudomonadati</taxon>
        <taxon>Planctomycetota</taxon>
        <taxon>Planctomycetia</taxon>
        <taxon>Planctomycetales</taxon>
        <taxon>Planctomycetaceae</taxon>
        <taxon>Schlesneria</taxon>
    </lineage>
</organism>
<dbReference type="InterPro" id="IPR025857">
    <property type="entry name" value="MacB_PCD"/>
</dbReference>
<dbReference type="PANTHER" id="PTHR43738:SF1">
    <property type="entry name" value="HEMIN TRANSPORT SYSTEM PERMEASE PROTEIN HRTB-RELATED"/>
    <property type="match status" value="1"/>
</dbReference>
<feature type="domain" description="MacB-like periplasmic core" evidence="9">
    <location>
        <begin position="17"/>
        <end position="229"/>
    </location>
</feature>
<evidence type="ECO:0000256" key="4">
    <source>
        <dbReference type="ARBA" id="ARBA00022692"/>
    </source>
</evidence>
<evidence type="ECO:0000256" key="2">
    <source>
        <dbReference type="ARBA" id="ARBA00022448"/>
    </source>
</evidence>
<gene>
    <name evidence="10" type="ORF">ENQ76_11920</name>
</gene>
<feature type="domain" description="ABC3 transporter permease C-terminal" evidence="8">
    <location>
        <begin position="262"/>
        <end position="370"/>
    </location>
</feature>
<keyword evidence="5 7" id="KW-1133">Transmembrane helix</keyword>
<dbReference type="Pfam" id="PF02687">
    <property type="entry name" value="FtsX"/>
    <property type="match status" value="1"/>
</dbReference>
<evidence type="ECO:0000313" key="10">
    <source>
        <dbReference type="EMBL" id="HEN16161.1"/>
    </source>
</evidence>
<evidence type="ECO:0000256" key="7">
    <source>
        <dbReference type="SAM" id="Phobius"/>
    </source>
</evidence>
<keyword evidence="2" id="KW-0813">Transport</keyword>
<evidence type="ECO:0000256" key="5">
    <source>
        <dbReference type="ARBA" id="ARBA00022989"/>
    </source>
</evidence>
<evidence type="ECO:0000256" key="3">
    <source>
        <dbReference type="ARBA" id="ARBA00022475"/>
    </source>
</evidence>
<evidence type="ECO:0000256" key="1">
    <source>
        <dbReference type="ARBA" id="ARBA00004651"/>
    </source>
</evidence>
<comment type="caution">
    <text evidence="10">The sequence shown here is derived from an EMBL/GenBank/DDBJ whole genome shotgun (WGS) entry which is preliminary data.</text>
</comment>
<feature type="transmembrane region" description="Helical" evidence="7">
    <location>
        <begin position="301"/>
        <end position="329"/>
    </location>
</feature>
<feature type="transmembrane region" description="Helical" evidence="7">
    <location>
        <begin position="259"/>
        <end position="281"/>
    </location>
</feature>
<protein>
    <submittedName>
        <fullName evidence="10">FtsX-like permease family protein</fullName>
    </submittedName>
</protein>
<dbReference type="GO" id="GO:0005886">
    <property type="term" value="C:plasma membrane"/>
    <property type="evidence" value="ECO:0007669"/>
    <property type="project" value="UniProtKB-SubCell"/>
</dbReference>
<keyword evidence="6 7" id="KW-0472">Membrane</keyword>
<feature type="transmembrane region" description="Helical" evidence="7">
    <location>
        <begin position="20"/>
        <end position="40"/>
    </location>
</feature>
<keyword evidence="3" id="KW-1003">Cell membrane</keyword>
<dbReference type="Pfam" id="PF12704">
    <property type="entry name" value="MacB_PCD"/>
    <property type="match status" value="1"/>
</dbReference>
<reference evidence="10" key="1">
    <citation type="journal article" date="2020" name="mSystems">
        <title>Genome- and Community-Level Interaction Insights into Carbon Utilization and Element Cycling Functions of Hydrothermarchaeota in Hydrothermal Sediment.</title>
        <authorList>
            <person name="Zhou Z."/>
            <person name="Liu Y."/>
            <person name="Xu W."/>
            <person name="Pan J."/>
            <person name="Luo Z.H."/>
            <person name="Li M."/>
        </authorList>
    </citation>
    <scope>NUCLEOTIDE SEQUENCE [LARGE SCALE GENOMIC DNA]</scope>
    <source>
        <strain evidence="10">SpSt-339</strain>
    </source>
</reference>
<evidence type="ECO:0000259" key="8">
    <source>
        <dbReference type="Pfam" id="PF02687"/>
    </source>
</evidence>
<dbReference type="InterPro" id="IPR051125">
    <property type="entry name" value="ABC-4/HrtB_transporter"/>
</dbReference>